<dbReference type="GO" id="GO:0080120">
    <property type="term" value="P:CAAX-box protein maturation"/>
    <property type="evidence" value="ECO:0007669"/>
    <property type="project" value="UniProtKB-ARBA"/>
</dbReference>
<dbReference type="RefSeq" id="WP_371163147.1">
    <property type="nucleotide sequence ID" value="NZ_JBEDNX010000003.1"/>
</dbReference>
<dbReference type="Proteomes" id="UP001567572">
    <property type="component" value="Unassembled WGS sequence"/>
</dbReference>
<protein>
    <submittedName>
        <fullName evidence="3">CPBP family intramembrane glutamic endopeptidase</fullName>
        <ecNumber evidence="3">3.4.-.-</ecNumber>
    </submittedName>
</protein>
<dbReference type="EC" id="3.4.-.-" evidence="3"/>
<keyword evidence="1" id="KW-0472">Membrane</keyword>
<evidence type="ECO:0000313" key="4">
    <source>
        <dbReference type="Proteomes" id="UP001567572"/>
    </source>
</evidence>
<reference evidence="3 4" key="1">
    <citation type="submission" date="2024-06" db="EMBL/GenBank/DDBJ databases">
        <title>Halorubrum miltondacostae sp. nov., a potential PHA producer isolated from an inland solar saltern in Rio Maior, Portugal.</title>
        <authorList>
            <person name="Albuquerque L."/>
            <person name="Viver T."/>
            <person name="Barroso C."/>
            <person name="Claudino R."/>
            <person name="Galvan M."/>
            <person name="Simoes G."/>
            <person name="Lobo Da Cunha A."/>
            <person name="Egas C."/>
        </authorList>
    </citation>
    <scope>NUCLEOTIDE SEQUENCE [LARGE SCALE GENOMIC DNA]</scope>
    <source>
        <strain evidence="3 4">RMP-11</strain>
    </source>
</reference>
<feature type="transmembrane region" description="Helical" evidence="1">
    <location>
        <begin position="145"/>
        <end position="168"/>
    </location>
</feature>
<feature type="transmembrane region" description="Helical" evidence="1">
    <location>
        <begin position="57"/>
        <end position="79"/>
    </location>
</feature>
<keyword evidence="1" id="KW-1133">Transmembrane helix</keyword>
<name>A0ABD5M4B6_9EURY</name>
<dbReference type="InterPro" id="IPR052710">
    <property type="entry name" value="CAAX_protease"/>
</dbReference>
<dbReference type="EMBL" id="JBEDNY010000006">
    <property type="protein sequence ID" value="MEZ3165104.1"/>
    <property type="molecule type" value="Genomic_DNA"/>
</dbReference>
<dbReference type="GO" id="GO:0004175">
    <property type="term" value="F:endopeptidase activity"/>
    <property type="evidence" value="ECO:0007669"/>
    <property type="project" value="UniProtKB-ARBA"/>
</dbReference>
<dbReference type="Pfam" id="PF02517">
    <property type="entry name" value="Rce1-like"/>
    <property type="match status" value="1"/>
</dbReference>
<evidence type="ECO:0000313" key="3">
    <source>
        <dbReference type="EMBL" id="MEZ3165104.1"/>
    </source>
</evidence>
<feature type="transmembrane region" description="Helical" evidence="1">
    <location>
        <begin position="99"/>
        <end position="125"/>
    </location>
</feature>
<feature type="domain" description="CAAX prenyl protease 2/Lysostaphin resistance protein A-like" evidence="2">
    <location>
        <begin position="145"/>
        <end position="244"/>
    </location>
</feature>
<feature type="transmembrane region" description="Helical" evidence="1">
    <location>
        <begin position="27"/>
        <end position="51"/>
    </location>
</feature>
<feature type="transmembrane region" description="Helical" evidence="1">
    <location>
        <begin position="205"/>
        <end position="224"/>
    </location>
</feature>
<keyword evidence="4" id="KW-1185">Reference proteome</keyword>
<evidence type="ECO:0000259" key="2">
    <source>
        <dbReference type="Pfam" id="PF02517"/>
    </source>
</evidence>
<comment type="caution">
    <text evidence="3">The sequence shown here is derived from an EMBL/GenBank/DDBJ whole genome shotgun (WGS) entry which is preliminary data.</text>
</comment>
<dbReference type="AlphaFoldDB" id="A0ABD5M4B6"/>
<organism evidence="3 4">
    <name type="scientific">Halorubrum miltondacostae</name>
    <dbReference type="NCBI Taxonomy" id="3076378"/>
    <lineage>
        <taxon>Archaea</taxon>
        <taxon>Methanobacteriati</taxon>
        <taxon>Methanobacteriota</taxon>
        <taxon>Stenosarchaea group</taxon>
        <taxon>Halobacteria</taxon>
        <taxon>Halobacteriales</taxon>
        <taxon>Haloferacaceae</taxon>
        <taxon>Halorubrum</taxon>
    </lineage>
</organism>
<feature type="transmembrane region" description="Helical" evidence="1">
    <location>
        <begin position="231"/>
        <end position="251"/>
    </location>
</feature>
<sequence>MVELPSTLTTVQNRLGNKAGFARTGAFLALIVSATIVLNLVASLAVVTIIGSDAGSTVTFIAGATGTELSFLLIGVGYLRYRTTFDLPIQQPDRTTASYVLAGLVASFVTAFVSLGITDVLLPSIEFSPGYMKYTNLNTPTGPGLVLAVVLSLTVIGPIEEFFFRGLIQGRIEAVLRPTGAIGVAGLTFALFHVYPVLLLSPPPIVIAHMTVYYSLMGIVFGWVYHQTDTLLAPVLVHGVFNAVIFTIPLWT</sequence>
<dbReference type="PANTHER" id="PTHR36435">
    <property type="entry name" value="SLR1288 PROTEIN"/>
    <property type="match status" value="1"/>
</dbReference>
<proteinExistence type="predicted"/>
<gene>
    <name evidence="3" type="ORF">ABNG04_14730</name>
</gene>
<feature type="transmembrane region" description="Helical" evidence="1">
    <location>
        <begin position="180"/>
        <end position="199"/>
    </location>
</feature>
<accession>A0ABD5M4B6</accession>
<dbReference type="PANTHER" id="PTHR36435:SF1">
    <property type="entry name" value="CAAX AMINO TERMINAL PROTEASE FAMILY PROTEIN"/>
    <property type="match status" value="1"/>
</dbReference>
<dbReference type="InterPro" id="IPR003675">
    <property type="entry name" value="Rce1/LyrA-like_dom"/>
</dbReference>
<keyword evidence="3" id="KW-0378">Hydrolase</keyword>
<evidence type="ECO:0000256" key="1">
    <source>
        <dbReference type="SAM" id="Phobius"/>
    </source>
</evidence>
<keyword evidence="1" id="KW-0812">Transmembrane</keyword>